<dbReference type="Proteomes" id="UP000233618">
    <property type="component" value="Unassembled WGS sequence"/>
</dbReference>
<dbReference type="Pfam" id="PF00403">
    <property type="entry name" value="HMA"/>
    <property type="match status" value="1"/>
</dbReference>
<keyword evidence="1" id="KW-0732">Signal</keyword>
<dbReference type="GO" id="GO:0046872">
    <property type="term" value="F:metal ion binding"/>
    <property type="evidence" value="ECO:0007669"/>
    <property type="project" value="InterPro"/>
</dbReference>
<dbReference type="AlphaFoldDB" id="A0A2N3HTJ2"/>
<dbReference type="Gene3D" id="3.30.70.100">
    <property type="match status" value="1"/>
</dbReference>
<name>A0A2N3HTJ2_9BACT</name>
<dbReference type="PROSITE" id="PS50846">
    <property type="entry name" value="HMA_2"/>
    <property type="match status" value="1"/>
</dbReference>
<comment type="caution">
    <text evidence="3">The sequence shown here is derived from an EMBL/GenBank/DDBJ whole genome shotgun (WGS) entry which is preliminary data.</text>
</comment>
<protein>
    <submittedName>
        <fullName evidence="3">ATPase</fullName>
    </submittedName>
</protein>
<evidence type="ECO:0000259" key="2">
    <source>
        <dbReference type="PROSITE" id="PS50846"/>
    </source>
</evidence>
<dbReference type="CDD" id="cd00371">
    <property type="entry name" value="HMA"/>
    <property type="match status" value="1"/>
</dbReference>
<organism evidence="3 4">
    <name type="scientific">Labilibaculum manganireducens</name>
    <dbReference type="NCBI Taxonomy" id="1940525"/>
    <lineage>
        <taxon>Bacteria</taxon>
        <taxon>Pseudomonadati</taxon>
        <taxon>Bacteroidota</taxon>
        <taxon>Bacteroidia</taxon>
        <taxon>Marinilabiliales</taxon>
        <taxon>Marinifilaceae</taxon>
        <taxon>Labilibaculum</taxon>
    </lineage>
</organism>
<accession>A0A2N3HTJ2</accession>
<gene>
    <name evidence="3" type="ORF">BZG01_19445</name>
</gene>
<evidence type="ECO:0000256" key="1">
    <source>
        <dbReference type="SAM" id="SignalP"/>
    </source>
</evidence>
<feature type="signal peptide" evidence="1">
    <location>
        <begin position="1"/>
        <end position="20"/>
    </location>
</feature>
<dbReference type="RefSeq" id="WP_101311517.1">
    <property type="nucleotide sequence ID" value="NZ_MVDE01000046.1"/>
</dbReference>
<evidence type="ECO:0000313" key="3">
    <source>
        <dbReference type="EMBL" id="PKQ61366.1"/>
    </source>
</evidence>
<dbReference type="InterPro" id="IPR036163">
    <property type="entry name" value="HMA_dom_sf"/>
</dbReference>
<dbReference type="SUPFAM" id="SSF55008">
    <property type="entry name" value="HMA, heavy metal-associated domain"/>
    <property type="match status" value="1"/>
</dbReference>
<sequence length="124" mass="13855">MKLKVLGLIGLFLVSGFSLSAQQTSKKFKVFGNCGMCENRIEKAALAVDGVTMADWNKETKLIKVAFDTTKTDIHKIHMAIANAGHDTEMHKAKDENYNKLPGCCKYDRTNAEMKSDEGHHQHE</sequence>
<dbReference type="EMBL" id="MVDE01000046">
    <property type="protein sequence ID" value="PKQ61366.1"/>
    <property type="molecule type" value="Genomic_DNA"/>
</dbReference>
<proteinExistence type="predicted"/>
<reference evidence="3 4" key="1">
    <citation type="journal article" date="2017" name="Front. Microbiol.">
        <title>Labilibaculum manganireducens gen. nov., sp. nov. and Labilibaculum filiforme sp. nov., Novel Bacteroidetes Isolated from Subsurface Sediments of the Baltic Sea.</title>
        <authorList>
            <person name="Vandieken V."/>
            <person name="Marshall I.P."/>
            <person name="Niemann H."/>
            <person name="Engelen B."/>
            <person name="Cypionka H."/>
        </authorList>
    </citation>
    <scope>NUCLEOTIDE SEQUENCE [LARGE SCALE GENOMIC DNA]</scope>
    <source>
        <strain evidence="3 4">59.10-2M</strain>
    </source>
</reference>
<feature type="domain" description="HMA" evidence="2">
    <location>
        <begin position="23"/>
        <end position="89"/>
    </location>
</feature>
<feature type="chain" id="PRO_5014671846" evidence="1">
    <location>
        <begin position="21"/>
        <end position="124"/>
    </location>
</feature>
<keyword evidence="4" id="KW-1185">Reference proteome</keyword>
<evidence type="ECO:0000313" key="4">
    <source>
        <dbReference type="Proteomes" id="UP000233618"/>
    </source>
</evidence>
<dbReference type="InterPro" id="IPR006121">
    <property type="entry name" value="HMA_dom"/>
</dbReference>